<dbReference type="SUPFAM" id="SSF158446">
    <property type="entry name" value="IVS-encoded protein-like"/>
    <property type="match status" value="1"/>
</dbReference>
<dbReference type="PANTHER" id="PTHR38471:SF2">
    <property type="entry name" value="FOUR HELIX BUNDLE PROTEIN"/>
    <property type="match status" value="1"/>
</dbReference>
<sequence length="119" mass="13360">MHNLKEIKVWKKAIKLATEIYLVVSDFTKGEKFGLSNQIKRSAVSIASNIAEGAGRNSNKEFGQFLSIANGSCYELLTQITIASKLGLMEKSKSEEICKKIVEIQKMIYGFKKKLKKEV</sequence>
<name>A0ABT7NSH0_9SPHI</name>
<reference evidence="1" key="1">
    <citation type="submission" date="2020-06" db="EMBL/GenBank/DDBJ databases">
        <authorList>
            <person name="Dong N."/>
        </authorList>
    </citation>
    <scope>NUCLEOTIDE SEQUENCE</scope>
    <source>
        <strain evidence="1">R1692</strain>
    </source>
</reference>
<dbReference type="CDD" id="cd16377">
    <property type="entry name" value="23S_rRNA_IVP_like"/>
    <property type="match status" value="1"/>
</dbReference>
<dbReference type="EMBL" id="JACAGK010000076">
    <property type="protein sequence ID" value="MDM1050178.1"/>
    <property type="molecule type" value="Genomic_DNA"/>
</dbReference>
<accession>A0ABT7NSH0</accession>
<organism evidence="1 2">
    <name type="scientific">Sphingobacterium hotanense</name>
    <dbReference type="NCBI Taxonomy" id="649196"/>
    <lineage>
        <taxon>Bacteria</taxon>
        <taxon>Pseudomonadati</taxon>
        <taxon>Bacteroidota</taxon>
        <taxon>Sphingobacteriia</taxon>
        <taxon>Sphingobacteriales</taxon>
        <taxon>Sphingobacteriaceae</taxon>
        <taxon>Sphingobacterium</taxon>
    </lineage>
</organism>
<keyword evidence="2" id="KW-1185">Reference proteome</keyword>
<dbReference type="InterPro" id="IPR036583">
    <property type="entry name" value="23S_rRNA_IVS_sf"/>
</dbReference>
<dbReference type="Pfam" id="PF05635">
    <property type="entry name" value="23S_rRNA_IVP"/>
    <property type="match status" value="1"/>
</dbReference>
<dbReference type="Gene3D" id="1.20.1440.60">
    <property type="entry name" value="23S rRNA-intervening sequence"/>
    <property type="match status" value="1"/>
</dbReference>
<dbReference type="PANTHER" id="PTHR38471">
    <property type="entry name" value="FOUR HELIX BUNDLE PROTEIN"/>
    <property type="match status" value="1"/>
</dbReference>
<protein>
    <submittedName>
        <fullName evidence="1">Four helix bundle protein</fullName>
    </submittedName>
</protein>
<proteinExistence type="predicted"/>
<evidence type="ECO:0000313" key="2">
    <source>
        <dbReference type="Proteomes" id="UP001170954"/>
    </source>
</evidence>
<dbReference type="Proteomes" id="UP001170954">
    <property type="component" value="Unassembled WGS sequence"/>
</dbReference>
<reference evidence="1" key="2">
    <citation type="journal article" date="2022" name="Sci. Total Environ.">
        <title>Prevalence, transmission, and molecular epidemiology of tet(X)-positive bacteria among humans, animals, and environmental niches in China: An epidemiological, and genomic-based study.</title>
        <authorList>
            <person name="Dong N."/>
            <person name="Zeng Y."/>
            <person name="Cai C."/>
            <person name="Sun C."/>
            <person name="Lu J."/>
            <person name="Liu C."/>
            <person name="Zhou H."/>
            <person name="Sun Q."/>
            <person name="Shu L."/>
            <person name="Wang H."/>
            <person name="Wang Y."/>
            <person name="Wang S."/>
            <person name="Wu C."/>
            <person name="Chan E.W."/>
            <person name="Chen G."/>
            <person name="Shen Z."/>
            <person name="Chen S."/>
            <person name="Zhang R."/>
        </authorList>
    </citation>
    <scope>NUCLEOTIDE SEQUENCE</scope>
    <source>
        <strain evidence="1">R1692</strain>
    </source>
</reference>
<dbReference type="InterPro" id="IPR012657">
    <property type="entry name" value="23S_rRNA-intervening_sequence"/>
</dbReference>
<gene>
    <name evidence="1" type="ORF">HX018_18225</name>
</gene>
<evidence type="ECO:0000313" key="1">
    <source>
        <dbReference type="EMBL" id="MDM1050178.1"/>
    </source>
</evidence>
<dbReference type="NCBIfam" id="TIGR02436">
    <property type="entry name" value="four helix bundle protein"/>
    <property type="match status" value="1"/>
</dbReference>
<comment type="caution">
    <text evidence="1">The sequence shown here is derived from an EMBL/GenBank/DDBJ whole genome shotgun (WGS) entry which is preliminary data.</text>
</comment>
<dbReference type="RefSeq" id="WP_149524729.1">
    <property type="nucleotide sequence ID" value="NZ_CP030848.1"/>
</dbReference>